<comment type="caution">
    <text evidence="1">The sequence shown here is derived from an EMBL/GenBank/DDBJ whole genome shotgun (WGS) entry which is preliminary data.</text>
</comment>
<name>A0ABP5DRA7_9PSEU</name>
<evidence type="ECO:0000313" key="1">
    <source>
        <dbReference type="EMBL" id="GAA1984330.1"/>
    </source>
</evidence>
<keyword evidence="2" id="KW-1185">Reference proteome</keyword>
<dbReference type="EMBL" id="BAAANN010000040">
    <property type="protein sequence ID" value="GAA1984330.1"/>
    <property type="molecule type" value="Genomic_DNA"/>
</dbReference>
<sequence>MIMENVIVPADRLFVPAELSGLLAEMPPASSTPVDRLDWLDRTHEELRGLFAGPHGLVAMRMARVIDQVRHAMHDEFDASATVSAA</sequence>
<protein>
    <submittedName>
        <fullName evidence="1">Uncharacterized protein</fullName>
    </submittedName>
</protein>
<proteinExistence type="predicted"/>
<organism evidence="1 2">
    <name type="scientific">Amycolatopsis minnesotensis</name>
    <dbReference type="NCBI Taxonomy" id="337894"/>
    <lineage>
        <taxon>Bacteria</taxon>
        <taxon>Bacillati</taxon>
        <taxon>Actinomycetota</taxon>
        <taxon>Actinomycetes</taxon>
        <taxon>Pseudonocardiales</taxon>
        <taxon>Pseudonocardiaceae</taxon>
        <taxon>Amycolatopsis</taxon>
    </lineage>
</organism>
<reference evidence="2" key="1">
    <citation type="journal article" date="2019" name="Int. J. Syst. Evol. Microbiol.">
        <title>The Global Catalogue of Microorganisms (GCM) 10K type strain sequencing project: providing services to taxonomists for standard genome sequencing and annotation.</title>
        <authorList>
            <consortium name="The Broad Institute Genomics Platform"/>
            <consortium name="The Broad Institute Genome Sequencing Center for Infectious Disease"/>
            <person name="Wu L."/>
            <person name="Ma J."/>
        </authorList>
    </citation>
    <scope>NUCLEOTIDE SEQUENCE [LARGE SCALE GENOMIC DNA]</scope>
    <source>
        <strain evidence="2">JCM 14545</strain>
    </source>
</reference>
<dbReference type="Proteomes" id="UP001501116">
    <property type="component" value="Unassembled WGS sequence"/>
</dbReference>
<gene>
    <name evidence="1" type="ORF">GCM10009754_72030</name>
</gene>
<evidence type="ECO:0000313" key="2">
    <source>
        <dbReference type="Proteomes" id="UP001501116"/>
    </source>
</evidence>
<accession>A0ABP5DRA7</accession>